<dbReference type="InterPro" id="IPR008687">
    <property type="entry name" value="MobC"/>
</dbReference>
<organism evidence="2 3">
    <name type="scientific">Micromonospora sediminicola</name>
    <dbReference type="NCBI Taxonomy" id="946078"/>
    <lineage>
        <taxon>Bacteria</taxon>
        <taxon>Bacillati</taxon>
        <taxon>Actinomycetota</taxon>
        <taxon>Actinomycetes</taxon>
        <taxon>Micromonosporales</taxon>
        <taxon>Micromonosporaceae</taxon>
        <taxon>Micromonospora</taxon>
    </lineage>
</organism>
<feature type="domain" description="Bacterial mobilisation" evidence="1">
    <location>
        <begin position="73"/>
        <end position="113"/>
    </location>
</feature>
<dbReference type="Proteomes" id="UP000199558">
    <property type="component" value="Unassembled WGS sequence"/>
</dbReference>
<dbReference type="AlphaFoldDB" id="A0A1A9BJE1"/>
<gene>
    <name evidence="2" type="ORF">GA0070622_6438</name>
</gene>
<evidence type="ECO:0000313" key="3">
    <source>
        <dbReference type="Proteomes" id="UP000199558"/>
    </source>
</evidence>
<evidence type="ECO:0000259" key="1">
    <source>
        <dbReference type="Pfam" id="PF05713"/>
    </source>
</evidence>
<evidence type="ECO:0000313" key="2">
    <source>
        <dbReference type="EMBL" id="SBT69313.1"/>
    </source>
</evidence>
<dbReference type="EMBL" id="FLRH01000005">
    <property type="protein sequence ID" value="SBT69313.1"/>
    <property type="molecule type" value="Genomic_DNA"/>
</dbReference>
<protein>
    <submittedName>
        <fullName evidence="2">Mobilisation protein (MobC)</fullName>
    </submittedName>
</protein>
<proteinExistence type="predicted"/>
<dbReference type="Pfam" id="PF05713">
    <property type="entry name" value="MobC"/>
    <property type="match status" value="1"/>
</dbReference>
<keyword evidence="3" id="KW-1185">Reference proteome</keyword>
<dbReference type="RefSeq" id="WP_091584455.1">
    <property type="nucleotide sequence ID" value="NZ_FLRH01000005.1"/>
</dbReference>
<sequence length="122" mass="13343">MVRGGPVRRTRDVRVRLSPGEHATWTAAREATGRRELGAWVRAVVNELLARTPGASTAAGPQRQVDVDAYAALVRAGNNLNQLARWANTQRRYPAEREAAAVYAEVRAAVAEIRAASRTGRR</sequence>
<dbReference type="OrthoDB" id="4209139at2"/>
<accession>A0A1A9BJE1</accession>
<reference evidence="3" key="1">
    <citation type="submission" date="2016-06" db="EMBL/GenBank/DDBJ databases">
        <authorList>
            <person name="Varghese N."/>
            <person name="Submissions Spin"/>
        </authorList>
    </citation>
    <scope>NUCLEOTIDE SEQUENCE [LARGE SCALE GENOMIC DNA]</scope>
    <source>
        <strain evidence="3">DSM 45794</strain>
    </source>
</reference>
<name>A0A1A9BJE1_9ACTN</name>
<dbReference type="STRING" id="946078.GA0070622_6438"/>